<dbReference type="Proteomes" id="UP000789396">
    <property type="component" value="Unassembled WGS sequence"/>
</dbReference>
<keyword evidence="2" id="KW-1185">Reference proteome</keyword>
<name>A0A9N9CL76_9GLOM</name>
<feature type="non-terminal residue" evidence="1">
    <location>
        <position position="55"/>
    </location>
</feature>
<gene>
    <name evidence="1" type="ORF">RFULGI_LOCUS6711</name>
</gene>
<sequence>MIIKSFKKCGISNKLDATEKDLLYNLDNKNSDLDSNEDLLEIVDEDSLSAEELEL</sequence>
<reference evidence="1" key="1">
    <citation type="submission" date="2021-06" db="EMBL/GenBank/DDBJ databases">
        <authorList>
            <person name="Kallberg Y."/>
            <person name="Tangrot J."/>
            <person name="Rosling A."/>
        </authorList>
    </citation>
    <scope>NUCLEOTIDE SEQUENCE</scope>
    <source>
        <strain evidence="1">IN212</strain>
    </source>
</reference>
<comment type="caution">
    <text evidence="1">The sequence shown here is derived from an EMBL/GenBank/DDBJ whole genome shotgun (WGS) entry which is preliminary data.</text>
</comment>
<dbReference type="AlphaFoldDB" id="A0A9N9CL76"/>
<proteinExistence type="predicted"/>
<organism evidence="1 2">
    <name type="scientific">Racocetra fulgida</name>
    <dbReference type="NCBI Taxonomy" id="60492"/>
    <lineage>
        <taxon>Eukaryota</taxon>
        <taxon>Fungi</taxon>
        <taxon>Fungi incertae sedis</taxon>
        <taxon>Mucoromycota</taxon>
        <taxon>Glomeromycotina</taxon>
        <taxon>Glomeromycetes</taxon>
        <taxon>Diversisporales</taxon>
        <taxon>Gigasporaceae</taxon>
        <taxon>Racocetra</taxon>
    </lineage>
</organism>
<dbReference type="EMBL" id="CAJVPZ010008985">
    <property type="protein sequence ID" value="CAG8603980.1"/>
    <property type="molecule type" value="Genomic_DNA"/>
</dbReference>
<accession>A0A9N9CL76</accession>
<protein>
    <submittedName>
        <fullName evidence="1">16056_t:CDS:1</fullName>
    </submittedName>
</protein>
<evidence type="ECO:0000313" key="1">
    <source>
        <dbReference type="EMBL" id="CAG8603980.1"/>
    </source>
</evidence>
<evidence type="ECO:0000313" key="2">
    <source>
        <dbReference type="Proteomes" id="UP000789396"/>
    </source>
</evidence>